<protein>
    <submittedName>
        <fullName evidence="2">Testis-expressed protein 12-like isoform X5</fullName>
    </submittedName>
</protein>
<dbReference type="Pfam" id="PF15219">
    <property type="entry name" value="TEX12"/>
    <property type="match status" value="1"/>
</dbReference>
<dbReference type="EMBL" id="OY660873">
    <property type="protein sequence ID" value="CAJ1065990.1"/>
    <property type="molecule type" value="Genomic_DNA"/>
</dbReference>
<proteinExistence type="predicted"/>
<feature type="region of interest" description="Disordered" evidence="1">
    <location>
        <begin position="1"/>
        <end position="57"/>
    </location>
</feature>
<sequence length="130" mass="14078">MAEKLTQPTLIKRTVNSNNKGPTQTILQETAWSSANPEKSPPMKKKTPSKPAFSGSATLCDTPAAGASREVNVQFSHFAGMLSETAAADTSQMKQLDGILIEARNFESCLKEKKKQLRQTLALISDNLQG</sequence>
<evidence type="ECO:0000313" key="2">
    <source>
        <dbReference type="EMBL" id="CAJ1065990.1"/>
    </source>
</evidence>
<dbReference type="PANTHER" id="PTHR37349:SF1">
    <property type="entry name" value="TESTIS-EXPRESSED PROTEIN 12"/>
    <property type="match status" value="1"/>
</dbReference>
<keyword evidence="3" id="KW-1185">Reference proteome</keyword>
<evidence type="ECO:0000256" key="1">
    <source>
        <dbReference type="SAM" id="MobiDB-lite"/>
    </source>
</evidence>
<accession>A0AAV1FXN8</accession>
<feature type="compositionally biased region" description="Polar residues" evidence="1">
    <location>
        <begin position="1"/>
        <end position="36"/>
    </location>
</feature>
<dbReference type="PANTHER" id="PTHR37349">
    <property type="entry name" value="TESTIS-EXPRESSED PROTEIN 12"/>
    <property type="match status" value="1"/>
</dbReference>
<reference evidence="2" key="1">
    <citation type="submission" date="2023-08" db="EMBL/GenBank/DDBJ databases">
        <authorList>
            <person name="Alioto T."/>
            <person name="Alioto T."/>
            <person name="Gomez Garrido J."/>
        </authorList>
    </citation>
    <scope>NUCLEOTIDE SEQUENCE</scope>
</reference>
<organism evidence="2 3">
    <name type="scientific">Xyrichtys novacula</name>
    <name type="common">Pearly razorfish</name>
    <name type="synonym">Hemipteronotus novacula</name>
    <dbReference type="NCBI Taxonomy" id="13765"/>
    <lineage>
        <taxon>Eukaryota</taxon>
        <taxon>Metazoa</taxon>
        <taxon>Chordata</taxon>
        <taxon>Craniata</taxon>
        <taxon>Vertebrata</taxon>
        <taxon>Euteleostomi</taxon>
        <taxon>Actinopterygii</taxon>
        <taxon>Neopterygii</taxon>
        <taxon>Teleostei</taxon>
        <taxon>Neoteleostei</taxon>
        <taxon>Acanthomorphata</taxon>
        <taxon>Eupercaria</taxon>
        <taxon>Labriformes</taxon>
        <taxon>Labridae</taxon>
        <taxon>Xyrichtys</taxon>
    </lineage>
</organism>
<name>A0AAV1FXN8_XYRNO</name>
<evidence type="ECO:0000313" key="3">
    <source>
        <dbReference type="Proteomes" id="UP001178508"/>
    </source>
</evidence>
<dbReference type="AlphaFoldDB" id="A0AAV1FXN8"/>
<gene>
    <name evidence="2" type="ORF">XNOV1_A028486</name>
</gene>
<dbReference type="InterPro" id="IPR029193">
    <property type="entry name" value="TEX12"/>
</dbReference>
<dbReference type="Proteomes" id="UP001178508">
    <property type="component" value="Chromosome 10"/>
</dbReference>